<protein>
    <recommendedName>
        <fullName evidence="5">DUF1795 domain-containing protein</fullName>
    </recommendedName>
</protein>
<gene>
    <name evidence="3" type="ORF">GS597_17330</name>
</gene>
<dbReference type="AlphaFoldDB" id="A0A8K2A289"/>
<dbReference type="Proteomes" id="UP000607397">
    <property type="component" value="Unassembled WGS sequence"/>
</dbReference>
<accession>A0A8K2A289</accession>
<keyword evidence="4" id="KW-1185">Reference proteome</keyword>
<organism evidence="3 4">
    <name type="scientific">Petrachloros mirabilis ULC683</name>
    <dbReference type="NCBI Taxonomy" id="2781853"/>
    <lineage>
        <taxon>Bacteria</taxon>
        <taxon>Bacillati</taxon>
        <taxon>Cyanobacteriota</taxon>
        <taxon>Cyanophyceae</taxon>
        <taxon>Synechococcales</taxon>
        <taxon>Petrachlorosaceae</taxon>
        <taxon>Petrachloros</taxon>
        <taxon>Petrachloros mirabilis</taxon>
    </lineage>
</organism>
<dbReference type="RefSeq" id="WP_161826713.1">
    <property type="nucleotide sequence ID" value="NZ_WVIC01000045.1"/>
</dbReference>
<feature type="signal peptide" evidence="2">
    <location>
        <begin position="1"/>
        <end position="26"/>
    </location>
</feature>
<evidence type="ECO:0000313" key="3">
    <source>
        <dbReference type="EMBL" id="NCJ08237.1"/>
    </source>
</evidence>
<comment type="caution">
    <text evidence="3">The sequence shown here is derived from an EMBL/GenBank/DDBJ whole genome shotgun (WGS) entry which is preliminary data.</text>
</comment>
<feature type="region of interest" description="Disordered" evidence="1">
    <location>
        <begin position="169"/>
        <end position="196"/>
    </location>
</feature>
<evidence type="ECO:0000256" key="1">
    <source>
        <dbReference type="SAM" id="MobiDB-lite"/>
    </source>
</evidence>
<name>A0A8K2A289_9CYAN</name>
<keyword evidence="2" id="KW-0732">Signal</keyword>
<proteinExistence type="predicted"/>
<evidence type="ECO:0000256" key="2">
    <source>
        <dbReference type="SAM" id="SignalP"/>
    </source>
</evidence>
<dbReference type="EMBL" id="WVIC01000045">
    <property type="protein sequence ID" value="NCJ08237.1"/>
    <property type="molecule type" value="Genomic_DNA"/>
</dbReference>
<evidence type="ECO:0008006" key="5">
    <source>
        <dbReference type="Google" id="ProtNLM"/>
    </source>
</evidence>
<reference evidence="3" key="1">
    <citation type="submission" date="2019-12" db="EMBL/GenBank/DDBJ databases">
        <title>High-Quality draft genome sequences of three cyanobacteria isolated from the limestone walls of the Old Cathedral of Coimbra.</title>
        <authorList>
            <person name="Tiago I."/>
            <person name="Soares F."/>
            <person name="Portugal A."/>
        </authorList>
    </citation>
    <scope>NUCLEOTIDE SEQUENCE [LARGE SCALE GENOMIC DNA]</scope>
    <source>
        <strain evidence="3">C</strain>
    </source>
</reference>
<feature type="chain" id="PRO_5035482334" description="DUF1795 domain-containing protein" evidence="2">
    <location>
        <begin position="27"/>
        <end position="196"/>
    </location>
</feature>
<evidence type="ECO:0000313" key="4">
    <source>
        <dbReference type="Proteomes" id="UP000607397"/>
    </source>
</evidence>
<sequence>MSRFRFSATIASLMLLVSATVPGVRAEPNSQTQHIDFEFPTGFSEPRPLGSEALGLFYPAQAPPGSEQMRITLVELDTERIEWLNMSNQELMSYLKHLFLGVNSPARSYQQRTILGQPLAGEVHLRQKPQGVSYLELYVVPLSTGHHILLAFESDTQMPLQKTEEAIQTITQSLQERPPQPRKRRSPPRRSPLDPL</sequence>